<comment type="caution">
    <text evidence="2">The sequence shown here is derived from an EMBL/GenBank/DDBJ whole genome shotgun (WGS) entry which is preliminary data.</text>
</comment>
<protein>
    <submittedName>
        <fullName evidence="2">Uncharacterized protein</fullName>
    </submittedName>
</protein>
<dbReference type="EMBL" id="AESD01000710">
    <property type="protein sequence ID" value="EHJ10528.1"/>
    <property type="molecule type" value="Genomic_DNA"/>
</dbReference>
<reference evidence="2 3" key="1">
    <citation type="journal article" date="2011" name="Front. Microbiol.">
        <title>Two Strains of Crocosphaera watsonii with Highly Conserved Genomes are Distinguished by Strain-Specific Features.</title>
        <authorList>
            <person name="Bench S.R."/>
            <person name="Ilikchyan I.N."/>
            <person name="Tripp H.J."/>
            <person name="Zehr J.P."/>
        </authorList>
    </citation>
    <scope>NUCLEOTIDE SEQUENCE [LARGE SCALE GENOMIC DNA]</scope>
    <source>
        <strain evidence="2 3">WH 0003</strain>
    </source>
</reference>
<dbReference type="Proteomes" id="UP000003477">
    <property type="component" value="Unassembled WGS sequence"/>
</dbReference>
<evidence type="ECO:0000313" key="3">
    <source>
        <dbReference type="Proteomes" id="UP000003477"/>
    </source>
</evidence>
<evidence type="ECO:0000313" key="2">
    <source>
        <dbReference type="EMBL" id="EHJ10528.1"/>
    </source>
</evidence>
<sequence>MIFLGGSVLIAPTFLIAFFSTQFFYGLVWGFGMIFIFFFGLEIGRRIR</sequence>
<dbReference type="AlphaFoldDB" id="G5JBB0"/>
<accession>G5JBB0</accession>
<proteinExistence type="predicted"/>
<name>G5JBB0_CROWT</name>
<keyword evidence="1" id="KW-1133">Transmembrane helix</keyword>
<evidence type="ECO:0000256" key="1">
    <source>
        <dbReference type="SAM" id="Phobius"/>
    </source>
</evidence>
<keyword evidence="1" id="KW-0472">Membrane</keyword>
<dbReference type="PATRIC" id="fig|423471.3.peg.4422"/>
<feature type="transmembrane region" description="Helical" evidence="1">
    <location>
        <begin position="23"/>
        <end position="41"/>
    </location>
</feature>
<organism evidence="2 3">
    <name type="scientific">Crocosphaera watsonii WH 0003</name>
    <dbReference type="NCBI Taxonomy" id="423471"/>
    <lineage>
        <taxon>Bacteria</taxon>
        <taxon>Bacillati</taxon>
        <taxon>Cyanobacteriota</taxon>
        <taxon>Cyanophyceae</taxon>
        <taxon>Oscillatoriophycideae</taxon>
        <taxon>Chroococcales</taxon>
        <taxon>Aphanothecaceae</taxon>
        <taxon>Crocosphaera</taxon>
    </lineage>
</organism>
<keyword evidence="1" id="KW-0812">Transmembrane</keyword>
<gene>
    <name evidence="2" type="ORF">CWATWH0003_4724</name>
</gene>